<protein>
    <recommendedName>
        <fullName evidence="5">Transmembrane protein</fullName>
    </recommendedName>
</protein>
<sequence length="222" mass="25064">MALTLRPQTQNGIMVWTPSTLLLHLLWSWQFALFCAGEVLLFFAIATASGLGWAEDHAVPAWAWIIFFVTLLLIITVIAEICAFANDILSPLLYLGLQTLKLVYATVIFVLFVVFFSHSAYFLDLKRFVFGIVVFWYAFSYYLSFMNIGAGILKIYSPPWFITFFLAIFIYLTTPSSVNQKSAESIENGNVEAATERAPLLPTQIPSPRLPSQRIAVQRYPS</sequence>
<accession>A0A2J6RL61</accession>
<evidence type="ECO:0000256" key="1">
    <source>
        <dbReference type="SAM" id="MobiDB-lite"/>
    </source>
</evidence>
<keyword evidence="2" id="KW-0472">Membrane</keyword>
<evidence type="ECO:0008006" key="5">
    <source>
        <dbReference type="Google" id="ProtNLM"/>
    </source>
</evidence>
<dbReference type="OrthoDB" id="3548529at2759"/>
<dbReference type="Proteomes" id="UP000235786">
    <property type="component" value="Unassembled WGS sequence"/>
</dbReference>
<feature type="transmembrane region" description="Helical" evidence="2">
    <location>
        <begin position="155"/>
        <end position="172"/>
    </location>
</feature>
<feature type="transmembrane region" description="Helical" evidence="2">
    <location>
        <begin position="128"/>
        <end position="149"/>
    </location>
</feature>
<evidence type="ECO:0000313" key="4">
    <source>
        <dbReference type="Proteomes" id="UP000235786"/>
    </source>
</evidence>
<keyword evidence="4" id="KW-1185">Reference proteome</keyword>
<feature type="transmembrane region" description="Helical" evidence="2">
    <location>
        <begin position="61"/>
        <end position="86"/>
    </location>
</feature>
<keyword evidence="2" id="KW-1133">Transmembrane helix</keyword>
<gene>
    <name evidence="3" type="ORF">L207DRAFT_584621</name>
</gene>
<feature type="region of interest" description="Disordered" evidence="1">
    <location>
        <begin position="198"/>
        <end position="222"/>
    </location>
</feature>
<dbReference type="AlphaFoldDB" id="A0A2J6RL61"/>
<evidence type="ECO:0000256" key="2">
    <source>
        <dbReference type="SAM" id="Phobius"/>
    </source>
</evidence>
<proteinExistence type="predicted"/>
<name>A0A2J6RL61_HYAVF</name>
<reference evidence="3 4" key="1">
    <citation type="submission" date="2016-04" db="EMBL/GenBank/DDBJ databases">
        <title>A degradative enzymes factory behind the ericoid mycorrhizal symbiosis.</title>
        <authorList>
            <consortium name="DOE Joint Genome Institute"/>
            <person name="Martino E."/>
            <person name="Morin E."/>
            <person name="Grelet G."/>
            <person name="Kuo A."/>
            <person name="Kohler A."/>
            <person name="Daghino S."/>
            <person name="Barry K."/>
            <person name="Choi C."/>
            <person name="Cichocki N."/>
            <person name="Clum A."/>
            <person name="Copeland A."/>
            <person name="Hainaut M."/>
            <person name="Haridas S."/>
            <person name="Labutti K."/>
            <person name="Lindquist E."/>
            <person name="Lipzen A."/>
            <person name="Khouja H.-R."/>
            <person name="Murat C."/>
            <person name="Ohm R."/>
            <person name="Olson A."/>
            <person name="Spatafora J."/>
            <person name="Veneault-Fourrey C."/>
            <person name="Henrissat B."/>
            <person name="Grigoriev I."/>
            <person name="Martin F."/>
            <person name="Perotto S."/>
        </authorList>
    </citation>
    <scope>NUCLEOTIDE SEQUENCE [LARGE SCALE GENOMIC DNA]</scope>
    <source>
        <strain evidence="3 4">F</strain>
    </source>
</reference>
<keyword evidence="2" id="KW-0812">Transmembrane</keyword>
<feature type="transmembrane region" description="Helical" evidence="2">
    <location>
        <begin position="31"/>
        <end position="54"/>
    </location>
</feature>
<organism evidence="3 4">
    <name type="scientific">Hyaloscypha variabilis (strain UAMH 11265 / GT02V1 / F)</name>
    <name type="common">Meliniomyces variabilis</name>
    <dbReference type="NCBI Taxonomy" id="1149755"/>
    <lineage>
        <taxon>Eukaryota</taxon>
        <taxon>Fungi</taxon>
        <taxon>Dikarya</taxon>
        <taxon>Ascomycota</taxon>
        <taxon>Pezizomycotina</taxon>
        <taxon>Leotiomycetes</taxon>
        <taxon>Helotiales</taxon>
        <taxon>Hyaloscyphaceae</taxon>
        <taxon>Hyaloscypha</taxon>
        <taxon>Hyaloscypha variabilis</taxon>
    </lineage>
</organism>
<dbReference type="EMBL" id="KZ613947">
    <property type="protein sequence ID" value="PMD39241.1"/>
    <property type="molecule type" value="Genomic_DNA"/>
</dbReference>
<feature type="transmembrane region" description="Helical" evidence="2">
    <location>
        <begin position="92"/>
        <end position="116"/>
    </location>
</feature>
<evidence type="ECO:0000313" key="3">
    <source>
        <dbReference type="EMBL" id="PMD39241.1"/>
    </source>
</evidence>